<dbReference type="GO" id="GO:0042645">
    <property type="term" value="C:mitochondrial nucleoid"/>
    <property type="evidence" value="ECO:0007669"/>
    <property type="project" value="UniProtKB-SubCell"/>
</dbReference>
<dbReference type="GeneID" id="115473445"/>
<dbReference type="OrthoDB" id="5949570at2759"/>
<keyword evidence="7" id="KW-0804">Transcription</keyword>
<accession>A0A6P7Y9W3</accession>
<keyword evidence="4" id="KW-0809">Transit peptide</keyword>
<keyword evidence="6" id="KW-0496">Mitochondrion</keyword>
<name>A0A6P7Y9W3_9AMPH</name>
<dbReference type="GO" id="GO:0006392">
    <property type="term" value="P:transcription elongation by mitochondrial RNA polymerase"/>
    <property type="evidence" value="ECO:0007669"/>
    <property type="project" value="InterPro"/>
</dbReference>
<dbReference type="Proteomes" id="UP000515156">
    <property type="component" value="Chromosome 6"/>
</dbReference>
<dbReference type="InterPro" id="IPR036397">
    <property type="entry name" value="RNaseH_sf"/>
</dbReference>
<evidence type="ECO:0000256" key="10">
    <source>
        <dbReference type="SAM" id="MobiDB-lite"/>
    </source>
</evidence>
<keyword evidence="12" id="KW-0251">Elongation factor</keyword>
<dbReference type="InParanoid" id="A0A6P7Y9W3"/>
<dbReference type="FunCoup" id="A0A6P7Y9W3">
    <property type="interactions" value="702"/>
</dbReference>
<evidence type="ECO:0000256" key="9">
    <source>
        <dbReference type="ARBA" id="ARBA00025262"/>
    </source>
</evidence>
<evidence type="ECO:0000256" key="3">
    <source>
        <dbReference type="ARBA" id="ARBA00017000"/>
    </source>
</evidence>
<organism evidence="11 12">
    <name type="scientific">Microcaecilia unicolor</name>
    <dbReference type="NCBI Taxonomy" id="1415580"/>
    <lineage>
        <taxon>Eukaryota</taxon>
        <taxon>Metazoa</taxon>
        <taxon>Chordata</taxon>
        <taxon>Craniata</taxon>
        <taxon>Vertebrata</taxon>
        <taxon>Euteleostomi</taxon>
        <taxon>Amphibia</taxon>
        <taxon>Gymnophiona</taxon>
        <taxon>Siphonopidae</taxon>
        <taxon>Microcaecilia</taxon>
    </lineage>
</organism>
<comment type="function">
    <text evidence="9">Transcription elongation factor which increases mitochondrial RNA polymerase processivity. Regulates transcription of the mitochondrial genome, including genes important for the oxidative phosphorylation machinery.</text>
</comment>
<keyword evidence="11" id="KW-1185">Reference proteome</keyword>
<dbReference type="GO" id="GO:0003676">
    <property type="term" value="F:nucleic acid binding"/>
    <property type="evidence" value="ECO:0007669"/>
    <property type="project" value="InterPro"/>
</dbReference>
<evidence type="ECO:0000313" key="12">
    <source>
        <dbReference type="RefSeq" id="XP_030064257.1"/>
    </source>
</evidence>
<dbReference type="PANTHER" id="PTHR21053:SF2">
    <property type="entry name" value="TRANSCRIPTION ELONGATION FACTOR, MITOCHONDRIAL"/>
    <property type="match status" value="1"/>
</dbReference>
<keyword evidence="8" id="KW-1135">Mitochondrion nucleoid</keyword>
<keyword evidence="12" id="KW-0648">Protein biosynthesis</keyword>
<dbReference type="InterPro" id="IPR039150">
    <property type="entry name" value="TEFM"/>
</dbReference>
<keyword evidence="5" id="KW-0805">Transcription regulation</keyword>
<proteinExistence type="inferred from homology"/>
<dbReference type="Gene3D" id="3.30.420.10">
    <property type="entry name" value="Ribonuclease H-like superfamily/Ribonuclease H"/>
    <property type="match status" value="1"/>
</dbReference>
<dbReference type="Pfam" id="PF12836">
    <property type="entry name" value="HHH_3"/>
    <property type="match status" value="1"/>
</dbReference>
<dbReference type="SUPFAM" id="SSF47781">
    <property type="entry name" value="RuvA domain 2-like"/>
    <property type="match status" value="1"/>
</dbReference>
<evidence type="ECO:0000256" key="7">
    <source>
        <dbReference type="ARBA" id="ARBA00023163"/>
    </source>
</evidence>
<evidence type="ECO:0000256" key="4">
    <source>
        <dbReference type="ARBA" id="ARBA00022946"/>
    </source>
</evidence>
<dbReference type="PANTHER" id="PTHR21053">
    <property type="entry name" value="TRANSCRIPTION ELONGATION FACTOR, MITOCHONDRIAL"/>
    <property type="match status" value="1"/>
</dbReference>
<feature type="region of interest" description="Disordered" evidence="10">
    <location>
        <begin position="1"/>
        <end position="20"/>
    </location>
</feature>
<dbReference type="InterPro" id="IPR010994">
    <property type="entry name" value="RuvA_2-like"/>
</dbReference>
<dbReference type="GO" id="GO:0030337">
    <property type="term" value="F:DNA polymerase processivity factor activity"/>
    <property type="evidence" value="ECO:0007669"/>
    <property type="project" value="TreeGrafter"/>
</dbReference>
<dbReference type="GO" id="GO:0003746">
    <property type="term" value="F:translation elongation factor activity"/>
    <property type="evidence" value="ECO:0007669"/>
    <property type="project" value="UniProtKB-KW"/>
</dbReference>
<reference evidence="12" key="1">
    <citation type="submission" date="2025-08" db="UniProtKB">
        <authorList>
            <consortium name="RefSeq"/>
        </authorList>
    </citation>
    <scope>IDENTIFICATION</scope>
</reference>
<evidence type="ECO:0000256" key="2">
    <source>
        <dbReference type="ARBA" id="ARBA00009086"/>
    </source>
</evidence>
<dbReference type="KEGG" id="muo:115473445"/>
<evidence type="ECO:0000256" key="6">
    <source>
        <dbReference type="ARBA" id="ARBA00023128"/>
    </source>
</evidence>
<sequence>MHYQPFPTRNNEYTRGRGPRGTILLQGNQELYSTLRCRTLHCSCSWGKALAPAEDGFINSLSSEERSKEPESQIDDQYTTEQRSAILQMLNTASEKELLKLMRGKKSVSIVDYRTKHGPFQDLQSLMKVPQFKYKTTVKLCDLILSPPASEQGERKIQGSRLVVKFMGPEIKQEKLQSAESIVSIVFGTQTMAWAHVTRNLSVLDWQREECYSFMKGPYVASAYLEDILAVVSKIPEADFYILEKSGISVQHVNLFPVMLHLRTVEAMLFALLDGTFMKDGQHRVLTMARNAVGKHFDLMVGAARTSGLDLIKQLLLDAVTKSQPRVSFPQDVLLQHRNRFQAGSRKREEEMCDALLQAIAFYDLVG</sequence>
<gene>
    <name evidence="12" type="primary">TEFM</name>
</gene>
<comment type="similarity">
    <text evidence="2">Belongs to the TEFM family.</text>
</comment>
<evidence type="ECO:0000256" key="8">
    <source>
        <dbReference type="ARBA" id="ARBA00023271"/>
    </source>
</evidence>
<evidence type="ECO:0000313" key="11">
    <source>
        <dbReference type="Proteomes" id="UP000515156"/>
    </source>
</evidence>
<dbReference type="RefSeq" id="XP_030064257.1">
    <property type="nucleotide sequence ID" value="XM_030208397.1"/>
</dbReference>
<evidence type="ECO:0000256" key="5">
    <source>
        <dbReference type="ARBA" id="ARBA00023015"/>
    </source>
</evidence>
<protein>
    <recommendedName>
        <fullName evidence="3">Transcription elongation factor, mitochondrial</fullName>
    </recommendedName>
</protein>
<evidence type="ECO:0000256" key="1">
    <source>
        <dbReference type="ARBA" id="ARBA00004436"/>
    </source>
</evidence>
<dbReference type="CTD" id="79736"/>
<comment type="subcellular location">
    <subcellularLocation>
        <location evidence="1">Mitochondrion matrix</location>
        <location evidence="1">Mitochondrion nucleoid</location>
    </subcellularLocation>
</comment>
<dbReference type="AlphaFoldDB" id="A0A6P7Y9W3"/>